<dbReference type="Proteomes" id="UP000198869">
    <property type="component" value="Unassembled WGS sequence"/>
</dbReference>
<protein>
    <submittedName>
        <fullName evidence="1">Uncharacterized protein</fullName>
    </submittedName>
</protein>
<gene>
    <name evidence="1" type="ORF">SAMN05421846_101357</name>
</gene>
<dbReference type="OrthoDB" id="1263520at2"/>
<dbReference type="AlphaFoldDB" id="A0A1G8DYM0"/>
<proteinExistence type="predicted"/>
<dbReference type="RefSeq" id="WP_089853795.1">
    <property type="nucleotide sequence ID" value="NZ_FNDW01000001.1"/>
</dbReference>
<evidence type="ECO:0000313" key="2">
    <source>
        <dbReference type="Proteomes" id="UP000198869"/>
    </source>
</evidence>
<sequence>MSYIIKTTSEGLIYVKASNIINIKKPNSIEGAKVLGKPLVINVNHIGFLSFNIEGNVTFFMASGFEISVNVLYEEAEEAFNCAKANVEKIIR</sequence>
<keyword evidence="2" id="KW-1185">Reference proteome</keyword>
<accession>A0A1G8DYM0</accession>
<evidence type="ECO:0000313" key="1">
    <source>
        <dbReference type="EMBL" id="SDH62661.1"/>
    </source>
</evidence>
<organism evidence="1 2">
    <name type="scientific">Chryseobacterium taeanense</name>
    <dbReference type="NCBI Taxonomy" id="311334"/>
    <lineage>
        <taxon>Bacteria</taxon>
        <taxon>Pseudomonadati</taxon>
        <taxon>Bacteroidota</taxon>
        <taxon>Flavobacteriia</taxon>
        <taxon>Flavobacteriales</taxon>
        <taxon>Weeksellaceae</taxon>
        <taxon>Chryseobacterium group</taxon>
        <taxon>Chryseobacterium</taxon>
    </lineage>
</organism>
<dbReference type="EMBL" id="FNDW01000001">
    <property type="protein sequence ID" value="SDH62661.1"/>
    <property type="molecule type" value="Genomic_DNA"/>
</dbReference>
<name>A0A1G8DYM0_9FLAO</name>
<reference evidence="2" key="1">
    <citation type="submission" date="2016-10" db="EMBL/GenBank/DDBJ databases">
        <authorList>
            <person name="Varghese N."/>
            <person name="Submissions S."/>
        </authorList>
    </citation>
    <scope>NUCLEOTIDE SEQUENCE [LARGE SCALE GENOMIC DNA]</scope>
    <source>
        <strain evidence="2">DSM 17071</strain>
    </source>
</reference>